<dbReference type="Proteomes" id="UP000604161">
    <property type="component" value="Unassembled WGS sequence"/>
</dbReference>
<name>A0ABR8P0N6_9GAMM</name>
<dbReference type="RefSeq" id="WP_191593684.1">
    <property type="nucleotide sequence ID" value="NZ_JACYFC010000001.1"/>
</dbReference>
<sequence length="69" mass="7994">MELDVYLICGRGEKGDKFQLGQVFNKEGNYFKDEYDPTTQYNNMDELQEALAKMVNVEKASLKLNQINL</sequence>
<organism evidence="1 2">
    <name type="scientific">Marinomonas colpomeniae</name>
    <dbReference type="NCBI Taxonomy" id="2774408"/>
    <lineage>
        <taxon>Bacteria</taxon>
        <taxon>Pseudomonadati</taxon>
        <taxon>Pseudomonadota</taxon>
        <taxon>Gammaproteobacteria</taxon>
        <taxon>Oceanospirillales</taxon>
        <taxon>Oceanospirillaceae</taxon>
        <taxon>Marinomonas</taxon>
    </lineage>
</organism>
<reference evidence="1 2" key="1">
    <citation type="submission" date="2020-09" db="EMBL/GenBank/DDBJ databases">
        <title>Marinomonas sp. nov., isolated from the cysticercosis algae of Qingdao, China.</title>
        <authorList>
            <person name="Sun X."/>
        </authorList>
    </citation>
    <scope>NUCLEOTIDE SEQUENCE [LARGE SCALE GENOMIC DNA]</scope>
    <source>
        <strain evidence="1 2">SM2066</strain>
    </source>
</reference>
<comment type="caution">
    <text evidence="1">The sequence shown here is derived from an EMBL/GenBank/DDBJ whole genome shotgun (WGS) entry which is preliminary data.</text>
</comment>
<proteinExistence type="predicted"/>
<accession>A0ABR8P0N6</accession>
<evidence type="ECO:0000313" key="2">
    <source>
        <dbReference type="Proteomes" id="UP000604161"/>
    </source>
</evidence>
<dbReference type="EMBL" id="JACYFC010000001">
    <property type="protein sequence ID" value="MBD5770332.1"/>
    <property type="molecule type" value="Genomic_DNA"/>
</dbReference>
<keyword evidence="2" id="KW-1185">Reference proteome</keyword>
<gene>
    <name evidence="1" type="ORF">IF202_04645</name>
</gene>
<protein>
    <submittedName>
        <fullName evidence="1">Uncharacterized protein</fullName>
    </submittedName>
</protein>
<evidence type="ECO:0000313" key="1">
    <source>
        <dbReference type="EMBL" id="MBD5770332.1"/>
    </source>
</evidence>